<dbReference type="InterPro" id="IPR001878">
    <property type="entry name" value="Znf_CCHC"/>
</dbReference>
<proteinExistence type="predicted"/>
<evidence type="ECO:0000313" key="5">
    <source>
        <dbReference type="Proteomes" id="UP001172457"/>
    </source>
</evidence>
<dbReference type="SMART" id="SM00343">
    <property type="entry name" value="ZnF_C2HC"/>
    <property type="match status" value="1"/>
</dbReference>
<dbReference type="EMBL" id="JARYMX010000005">
    <property type="protein sequence ID" value="KAJ9546916.1"/>
    <property type="molecule type" value="Genomic_DNA"/>
</dbReference>
<feature type="region of interest" description="Disordered" evidence="2">
    <location>
        <begin position="1"/>
        <end position="81"/>
    </location>
</feature>
<reference evidence="4" key="1">
    <citation type="submission" date="2023-03" db="EMBL/GenBank/DDBJ databases">
        <title>Chromosome-scale reference genome and RAD-based genetic map of yellow starthistle (Centaurea solstitialis) reveal putative structural variation and QTLs associated with invader traits.</title>
        <authorList>
            <person name="Reatini B."/>
            <person name="Cang F.A."/>
            <person name="Jiang Q."/>
            <person name="Mckibben M.T.W."/>
            <person name="Barker M.S."/>
            <person name="Rieseberg L.H."/>
            <person name="Dlugosch K.M."/>
        </authorList>
    </citation>
    <scope>NUCLEOTIDE SEQUENCE</scope>
    <source>
        <strain evidence="4">CAN-66</strain>
        <tissue evidence="4">Leaf</tissue>
    </source>
</reference>
<dbReference type="Gene3D" id="4.10.60.10">
    <property type="entry name" value="Zinc finger, CCHC-type"/>
    <property type="match status" value="1"/>
</dbReference>
<organism evidence="4 5">
    <name type="scientific">Centaurea solstitialis</name>
    <name type="common">yellow star-thistle</name>
    <dbReference type="NCBI Taxonomy" id="347529"/>
    <lineage>
        <taxon>Eukaryota</taxon>
        <taxon>Viridiplantae</taxon>
        <taxon>Streptophyta</taxon>
        <taxon>Embryophyta</taxon>
        <taxon>Tracheophyta</taxon>
        <taxon>Spermatophyta</taxon>
        <taxon>Magnoliopsida</taxon>
        <taxon>eudicotyledons</taxon>
        <taxon>Gunneridae</taxon>
        <taxon>Pentapetalae</taxon>
        <taxon>asterids</taxon>
        <taxon>campanulids</taxon>
        <taxon>Asterales</taxon>
        <taxon>Asteraceae</taxon>
        <taxon>Carduoideae</taxon>
        <taxon>Cardueae</taxon>
        <taxon>Centaureinae</taxon>
        <taxon>Centaurea</taxon>
    </lineage>
</organism>
<dbReference type="AlphaFoldDB" id="A0AA38T3U8"/>
<keyword evidence="1" id="KW-0863">Zinc-finger</keyword>
<evidence type="ECO:0000259" key="3">
    <source>
        <dbReference type="PROSITE" id="PS50158"/>
    </source>
</evidence>
<keyword evidence="1" id="KW-0862">Zinc</keyword>
<feature type="compositionally biased region" description="Low complexity" evidence="2">
    <location>
        <begin position="446"/>
        <end position="457"/>
    </location>
</feature>
<name>A0AA38T3U8_9ASTR</name>
<feature type="domain" description="CCHC-type" evidence="3">
    <location>
        <begin position="159"/>
        <end position="173"/>
    </location>
</feature>
<sequence length="529" mass="59012">MAKFRGNPQHFNRFRQGPQFVGGQSSQVGYQSRESFQRNDQGRSNNYQWRDSSGFNHQNNYNQGSYQDRGQGYTTTTSNSKGIRNTTITTTVTEVTPEVIREVVTIKGGTTNLVPTTTTTGPTIATTTSTATTKISNPMTEVTPPAANQNRNPARVPTCYNCRTPGHYASECKTKLKDSTYFEKKAAMMKKKELGKVLMDDEENWIQEPEDSDDEGPSAVQGHCLMADFEEPIISGSSNQSTEEEAEVTSYPNLSNLVELLESKILRLESNLQMERALVTRFRTESVVYKSCLEDLTLNFDRLELESGIRESNLENKLISLQRSHDEMKVVVRNSSASSNFFEERTKLFIKIDELEENNLKGGQSEHTLSLLTKKMTQHPFYQAKPGLGHVDNHVLDKAPAHLYNFNNMSASKPEPRSIRGHDNENYVMKTVTFTKIIDGKVVSFTTSPSNSSTNSPPSSPVATGPIFTPASDPENTFSNWDDIKARTPKVAMPPIDYANLNSSYDSREIDTYVDADVIQPLDASAVGN</sequence>
<keyword evidence="1" id="KW-0479">Metal-binding</keyword>
<evidence type="ECO:0000313" key="4">
    <source>
        <dbReference type="EMBL" id="KAJ9546916.1"/>
    </source>
</evidence>
<dbReference type="Proteomes" id="UP001172457">
    <property type="component" value="Chromosome 5"/>
</dbReference>
<feature type="region of interest" description="Disordered" evidence="2">
    <location>
        <begin position="446"/>
        <end position="476"/>
    </location>
</feature>
<dbReference type="SUPFAM" id="SSF57756">
    <property type="entry name" value="Retrovirus zinc finger-like domains"/>
    <property type="match status" value="1"/>
</dbReference>
<keyword evidence="5" id="KW-1185">Reference proteome</keyword>
<dbReference type="InterPro" id="IPR036875">
    <property type="entry name" value="Znf_CCHC_sf"/>
</dbReference>
<evidence type="ECO:0000256" key="2">
    <source>
        <dbReference type="SAM" id="MobiDB-lite"/>
    </source>
</evidence>
<protein>
    <recommendedName>
        <fullName evidence="3">CCHC-type domain-containing protein</fullName>
    </recommendedName>
</protein>
<feature type="compositionally biased region" description="Polar residues" evidence="2">
    <location>
        <begin position="42"/>
        <end position="81"/>
    </location>
</feature>
<dbReference type="GO" id="GO:0008270">
    <property type="term" value="F:zinc ion binding"/>
    <property type="evidence" value="ECO:0007669"/>
    <property type="project" value="UniProtKB-KW"/>
</dbReference>
<dbReference type="GO" id="GO:0003676">
    <property type="term" value="F:nucleic acid binding"/>
    <property type="evidence" value="ECO:0007669"/>
    <property type="project" value="InterPro"/>
</dbReference>
<dbReference type="Pfam" id="PF00098">
    <property type="entry name" value="zf-CCHC"/>
    <property type="match status" value="1"/>
</dbReference>
<evidence type="ECO:0000256" key="1">
    <source>
        <dbReference type="PROSITE-ProRule" id="PRU00047"/>
    </source>
</evidence>
<accession>A0AA38T3U8</accession>
<dbReference type="PROSITE" id="PS50158">
    <property type="entry name" value="ZF_CCHC"/>
    <property type="match status" value="1"/>
</dbReference>
<comment type="caution">
    <text evidence="4">The sequence shown here is derived from an EMBL/GenBank/DDBJ whole genome shotgun (WGS) entry which is preliminary data.</text>
</comment>
<gene>
    <name evidence="4" type="ORF">OSB04_019459</name>
</gene>
<feature type="compositionally biased region" description="Polar residues" evidence="2">
    <location>
        <begin position="22"/>
        <end position="34"/>
    </location>
</feature>